<evidence type="ECO:0000313" key="2">
    <source>
        <dbReference type="Proteomes" id="UP000774326"/>
    </source>
</evidence>
<protein>
    <submittedName>
        <fullName evidence="1">Uncharacterized protein</fullName>
    </submittedName>
</protein>
<gene>
    <name evidence="1" type="ORF">WICPIJ_005021</name>
</gene>
<organism evidence="1 2">
    <name type="scientific">Wickerhamomyces pijperi</name>
    <name type="common">Yeast</name>
    <name type="synonym">Pichia pijperi</name>
    <dbReference type="NCBI Taxonomy" id="599730"/>
    <lineage>
        <taxon>Eukaryota</taxon>
        <taxon>Fungi</taxon>
        <taxon>Dikarya</taxon>
        <taxon>Ascomycota</taxon>
        <taxon>Saccharomycotina</taxon>
        <taxon>Saccharomycetes</taxon>
        <taxon>Phaffomycetales</taxon>
        <taxon>Wickerhamomycetaceae</taxon>
        <taxon>Wickerhamomyces</taxon>
    </lineage>
</organism>
<name>A0A9P8Q4C0_WICPI</name>
<comment type="caution">
    <text evidence="1">The sequence shown here is derived from an EMBL/GenBank/DDBJ whole genome shotgun (WGS) entry which is preliminary data.</text>
</comment>
<dbReference type="Proteomes" id="UP000774326">
    <property type="component" value="Unassembled WGS sequence"/>
</dbReference>
<reference evidence="1" key="1">
    <citation type="journal article" date="2021" name="Open Biol.">
        <title>Shared evolutionary footprints suggest mitochondrial oxidative damage underlies multiple complex I losses in fungi.</title>
        <authorList>
            <person name="Schikora-Tamarit M.A."/>
            <person name="Marcet-Houben M."/>
            <person name="Nosek J."/>
            <person name="Gabaldon T."/>
        </authorList>
    </citation>
    <scope>NUCLEOTIDE SEQUENCE</scope>
    <source>
        <strain evidence="1">CBS2887</strain>
    </source>
</reference>
<accession>A0A9P8Q4C0</accession>
<evidence type="ECO:0000313" key="1">
    <source>
        <dbReference type="EMBL" id="KAH3683998.1"/>
    </source>
</evidence>
<dbReference type="EMBL" id="JAEUBG010002832">
    <property type="protein sequence ID" value="KAH3683998.1"/>
    <property type="molecule type" value="Genomic_DNA"/>
</dbReference>
<dbReference type="AlphaFoldDB" id="A0A9P8Q4C0"/>
<reference evidence="1" key="2">
    <citation type="submission" date="2021-01" db="EMBL/GenBank/DDBJ databases">
        <authorList>
            <person name="Schikora-Tamarit M.A."/>
        </authorList>
    </citation>
    <scope>NUCLEOTIDE SEQUENCE</scope>
    <source>
        <strain evidence="1">CBS2887</strain>
    </source>
</reference>
<sequence>MNYSWTQKQKAPRTPPALPLRVKVYNSAVDTLMEFSKGIKIDFDCIFTAIFNDFIESEEPSLRFEALQNRDIVLRGRINMAMNYYQTHQSLPPRRHSVNITVEDALIFRKTARLFAAYFETLGYSYVISKELPGKPFKLYTAHQRQPCDMIFFERHVVPSFLEDEPLPSLQCEFNFRHVLTGGRFPSVKCARFTTFFTYTDKNGAVLKRRGSIIIDDDVIVENSLQDGTRFLAKKYQDTLLNSSKVKDLPMEKANDLKSTGVFDDYLCLLCEYEIMFGKPALDPVRALNMARMMLESDRTQDLQADGLVSDVPKSGGSTSKELGETIRSQAYGYQDKIKRVNKNGKTVKR</sequence>
<proteinExistence type="predicted"/>
<keyword evidence="2" id="KW-1185">Reference proteome</keyword>